<protein>
    <submittedName>
        <fullName evidence="8">RDD family protein</fullName>
    </submittedName>
</protein>
<keyword evidence="10" id="KW-1185">Reference proteome</keyword>
<gene>
    <name evidence="8" type="ORF">SAMEA2297795_00196</name>
    <name evidence="9" type="ORF">SAMEA2297796_00885</name>
</gene>
<dbReference type="EMBL" id="FMPG01000001">
    <property type="protein sequence ID" value="SCS30729.1"/>
    <property type="molecule type" value="Genomic_DNA"/>
</dbReference>
<proteinExistence type="predicted"/>
<evidence type="ECO:0000256" key="1">
    <source>
        <dbReference type="ARBA" id="ARBA00004651"/>
    </source>
</evidence>
<evidence type="ECO:0000256" key="2">
    <source>
        <dbReference type="ARBA" id="ARBA00022475"/>
    </source>
</evidence>
<evidence type="ECO:0000256" key="6">
    <source>
        <dbReference type="SAM" id="Phobius"/>
    </source>
</evidence>
<evidence type="ECO:0000256" key="5">
    <source>
        <dbReference type="ARBA" id="ARBA00023136"/>
    </source>
</evidence>
<evidence type="ECO:0000313" key="11">
    <source>
        <dbReference type="Proteomes" id="UP000095768"/>
    </source>
</evidence>
<accession>A0A1D4H0K5</accession>
<dbReference type="OrthoDB" id="9793824at2"/>
<dbReference type="PANTHER" id="PTHR36115">
    <property type="entry name" value="PROLINE-RICH ANTIGEN HOMOLOG-RELATED"/>
    <property type="match status" value="1"/>
</dbReference>
<keyword evidence="2" id="KW-1003">Cell membrane</keyword>
<dbReference type="InterPro" id="IPR051791">
    <property type="entry name" value="Pra-immunoreactive"/>
</dbReference>
<dbReference type="GO" id="GO:0005886">
    <property type="term" value="C:plasma membrane"/>
    <property type="evidence" value="ECO:0007669"/>
    <property type="project" value="UniProtKB-SubCell"/>
</dbReference>
<dbReference type="AlphaFoldDB" id="A0A1D4H0K5"/>
<keyword evidence="5 6" id="KW-0472">Membrane</keyword>
<comment type="subcellular location">
    <subcellularLocation>
        <location evidence="1">Cell membrane</location>
        <topology evidence="1">Multi-pass membrane protein</topology>
    </subcellularLocation>
</comment>
<evidence type="ECO:0000313" key="8">
    <source>
        <dbReference type="EMBL" id="SCS30729.1"/>
    </source>
</evidence>
<evidence type="ECO:0000313" key="10">
    <source>
        <dbReference type="Proteomes" id="UP000095412"/>
    </source>
</evidence>
<dbReference type="RefSeq" id="WP_069995100.1">
    <property type="nucleotide sequence ID" value="NZ_FMPG01000001.1"/>
</dbReference>
<dbReference type="Proteomes" id="UP000095768">
    <property type="component" value="Unassembled WGS sequence"/>
</dbReference>
<organism evidence="8 11">
    <name type="scientific">Staphylococcus caeli</name>
    <dbReference type="NCBI Taxonomy" id="2201815"/>
    <lineage>
        <taxon>Bacteria</taxon>
        <taxon>Bacillati</taxon>
        <taxon>Bacillota</taxon>
        <taxon>Bacilli</taxon>
        <taxon>Bacillales</taxon>
        <taxon>Staphylococcaceae</taxon>
        <taxon>Staphylococcus</taxon>
    </lineage>
</organism>
<keyword evidence="3 6" id="KW-0812">Transmembrane</keyword>
<keyword evidence="4 6" id="KW-1133">Transmembrane helix</keyword>
<name>A0A1D4H0K5_9STAP</name>
<feature type="transmembrane region" description="Helical" evidence="6">
    <location>
        <begin position="82"/>
        <end position="101"/>
    </location>
</feature>
<dbReference type="EMBL" id="FMPI01000004">
    <property type="protein sequence ID" value="SCS64625.1"/>
    <property type="molecule type" value="Genomic_DNA"/>
</dbReference>
<evidence type="ECO:0000256" key="3">
    <source>
        <dbReference type="ARBA" id="ARBA00022692"/>
    </source>
</evidence>
<evidence type="ECO:0000313" key="9">
    <source>
        <dbReference type="EMBL" id="SCS64625.1"/>
    </source>
</evidence>
<sequence length="182" mass="21394">MKNIENDNSQSTQNQADTQTLESEKDALYQKQMQKALYAGFGIRFCAFIIDCLIVFGVHSIILKPIYHFTNIDSAKLWIDYFSVDHILGALLFYLYFVLLTKYYKQTLGKMICNIRVERLDRQQLTWLDVLFREWIGRIINGVLGSLPYLVVIFTNKHRGIHDYFADTVVIKNKFSKLFYLK</sequence>
<evidence type="ECO:0000256" key="4">
    <source>
        <dbReference type="ARBA" id="ARBA00022989"/>
    </source>
</evidence>
<feature type="transmembrane region" description="Helical" evidence="6">
    <location>
        <begin position="41"/>
        <end position="62"/>
    </location>
</feature>
<dbReference type="Pfam" id="PF06271">
    <property type="entry name" value="RDD"/>
    <property type="match status" value="1"/>
</dbReference>
<dbReference type="Proteomes" id="UP000095412">
    <property type="component" value="Unassembled WGS sequence"/>
</dbReference>
<dbReference type="InterPro" id="IPR010432">
    <property type="entry name" value="RDD"/>
</dbReference>
<feature type="domain" description="RDD" evidence="7">
    <location>
        <begin position="38"/>
        <end position="166"/>
    </location>
</feature>
<dbReference type="PANTHER" id="PTHR36115:SF9">
    <property type="entry name" value="LMO1584 PROTEIN"/>
    <property type="match status" value="1"/>
</dbReference>
<reference evidence="9 10" key="1">
    <citation type="submission" date="2016-09" db="EMBL/GenBank/DDBJ databases">
        <authorList>
            <consortium name="Pathogen Informatics"/>
            <person name="Sun Q."/>
            <person name="Inoue M."/>
        </authorList>
    </citation>
    <scope>NUCLEOTIDE SEQUENCE [LARGE SCALE GENOMIC DNA]</scope>
    <source>
        <strain evidence="9 10">82C</strain>
    </source>
</reference>
<reference evidence="8 11" key="2">
    <citation type="submission" date="2016-09" db="EMBL/GenBank/DDBJ databases">
        <authorList>
            <consortium name="Pathogen Informatics"/>
        </authorList>
    </citation>
    <scope>NUCLEOTIDE SEQUENCE [LARGE SCALE GENOMIC DNA]</scope>
    <source>
        <strain evidence="8 11">82B</strain>
    </source>
</reference>
<evidence type="ECO:0000259" key="7">
    <source>
        <dbReference type="Pfam" id="PF06271"/>
    </source>
</evidence>